<feature type="region of interest" description="Disordered" evidence="10">
    <location>
        <begin position="214"/>
        <end position="238"/>
    </location>
</feature>
<keyword evidence="5 9" id="KW-0812">Transmembrane</keyword>
<sequence length="238" mass="26642" precursor="true">MKILDHLEEWLITFLMAAATSIIFVSVVHRYASGYAIPGVQDWLLSLNFGWTQELCIIMFVWMAKFGAAYGVRTGIHVGVDVLINRMSGRTRSKFVVFGLLAGALFTGVVGTLGAHFVWENGFHYAFYSFVGWEMVDVPEGPTTPDLEWPTWIVYSAIPLGSSLMCFRFLQVTVSFIRTGELPHHDHGHVDGIEEEPVVDEVSVFAMEDNLHPHDLTYKKRHPEDPSGDPSDKGGKQP</sequence>
<dbReference type="PANTHER" id="PTHR35011:SF2">
    <property type="entry name" value="2,3-DIKETO-L-GULONATE TRAP TRANSPORTER SMALL PERMEASE PROTEIN YIAM"/>
    <property type="match status" value="1"/>
</dbReference>
<dbReference type="InterPro" id="IPR055348">
    <property type="entry name" value="DctQ"/>
</dbReference>
<keyword evidence="6 9" id="KW-1133">Transmembrane helix</keyword>
<reference evidence="12" key="2">
    <citation type="submission" date="2009-09" db="EMBL/GenBank/DDBJ databases">
        <title>Complete sequence of chromosome of Candidatus Accumulibacter phosphatis clade IIA str. UW-1.</title>
        <authorList>
            <consortium name="US DOE Joint Genome Institute"/>
            <person name="Martin H.G."/>
            <person name="Ivanova N."/>
            <person name="Kunin V."/>
            <person name="Warnecke F."/>
            <person name="Barry K."/>
            <person name="He S."/>
            <person name="Salamov A."/>
            <person name="Szeto E."/>
            <person name="Dalin E."/>
            <person name="Pangilinan J.L."/>
            <person name="Lapidus A."/>
            <person name="Lowry S."/>
            <person name="Kyrpides N.C."/>
            <person name="McMahon K.D."/>
            <person name="Hugenholtz P."/>
        </authorList>
    </citation>
    <scope>NUCLEOTIDE SEQUENCE [LARGE SCALE GENOMIC DNA]</scope>
    <source>
        <strain evidence="12">UW-1</strain>
    </source>
</reference>
<comment type="subunit">
    <text evidence="9">The complex comprises the extracytoplasmic solute receptor protein and the two transmembrane proteins.</text>
</comment>
<dbReference type="EMBL" id="CP001715">
    <property type="protein sequence ID" value="ACV35401.1"/>
    <property type="molecule type" value="Genomic_DNA"/>
</dbReference>
<dbReference type="GO" id="GO:0015740">
    <property type="term" value="P:C4-dicarboxylate transport"/>
    <property type="evidence" value="ECO:0007669"/>
    <property type="project" value="TreeGrafter"/>
</dbReference>
<evidence type="ECO:0000256" key="8">
    <source>
        <dbReference type="ARBA" id="ARBA00038436"/>
    </source>
</evidence>
<comment type="similarity">
    <text evidence="8 9">Belongs to the TRAP transporter small permease family.</text>
</comment>
<dbReference type="GO" id="GO:0022857">
    <property type="term" value="F:transmembrane transporter activity"/>
    <property type="evidence" value="ECO:0007669"/>
    <property type="project" value="UniProtKB-UniRule"/>
</dbReference>
<evidence type="ECO:0000256" key="7">
    <source>
        <dbReference type="ARBA" id="ARBA00023136"/>
    </source>
</evidence>
<evidence type="ECO:0000256" key="3">
    <source>
        <dbReference type="ARBA" id="ARBA00022475"/>
    </source>
</evidence>
<keyword evidence="4 9" id="KW-0997">Cell inner membrane</keyword>
<feature type="domain" description="Tripartite ATP-independent periplasmic transporters DctQ component" evidence="11">
    <location>
        <begin position="23"/>
        <end position="178"/>
    </location>
</feature>
<evidence type="ECO:0000259" key="11">
    <source>
        <dbReference type="Pfam" id="PF04290"/>
    </source>
</evidence>
<protein>
    <recommendedName>
        <fullName evidence="9">TRAP transporter small permease protein</fullName>
    </recommendedName>
</protein>
<dbReference type="InterPro" id="IPR007387">
    <property type="entry name" value="TRAP_DctQ"/>
</dbReference>
<evidence type="ECO:0000256" key="2">
    <source>
        <dbReference type="ARBA" id="ARBA00022448"/>
    </source>
</evidence>
<dbReference type="OrthoDB" id="9791324at2"/>
<feature type="transmembrane region" description="Helical" evidence="9">
    <location>
        <begin position="95"/>
        <end position="119"/>
    </location>
</feature>
<evidence type="ECO:0000256" key="10">
    <source>
        <dbReference type="SAM" id="MobiDB-lite"/>
    </source>
</evidence>
<evidence type="ECO:0000256" key="4">
    <source>
        <dbReference type="ARBA" id="ARBA00022519"/>
    </source>
</evidence>
<dbReference type="HOGENOM" id="CLU_086356_3_0_4"/>
<dbReference type="AlphaFoldDB" id="C7RN34"/>
<evidence type="ECO:0000256" key="5">
    <source>
        <dbReference type="ARBA" id="ARBA00022692"/>
    </source>
</evidence>
<dbReference type="GO" id="GO:0005886">
    <property type="term" value="C:plasma membrane"/>
    <property type="evidence" value="ECO:0007669"/>
    <property type="project" value="UniProtKB-SubCell"/>
</dbReference>
<dbReference type="eggNOG" id="COG3090">
    <property type="taxonomic scope" value="Bacteria"/>
</dbReference>
<keyword evidence="3" id="KW-1003">Cell membrane</keyword>
<comment type="subcellular location">
    <subcellularLocation>
        <location evidence="1 9">Cell inner membrane</location>
        <topology evidence="1 9">Multi-pass membrane protein</topology>
    </subcellularLocation>
</comment>
<feature type="transmembrane region" description="Helical" evidence="9">
    <location>
        <begin position="12"/>
        <end position="31"/>
    </location>
</feature>
<dbReference type="KEGG" id="app:CAP2UW1_2105"/>
<feature type="transmembrane region" description="Helical" evidence="9">
    <location>
        <begin position="152"/>
        <end position="170"/>
    </location>
</feature>
<feature type="transmembrane region" description="Helical" evidence="9">
    <location>
        <begin position="43"/>
        <end position="64"/>
    </location>
</feature>
<evidence type="ECO:0000256" key="1">
    <source>
        <dbReference type="ARBA" id="ARBA00004429"/>
    </source>
</evidence>
<comment type="function">
    <text evidence="9">Part of the tripartite ATP-independent periplasmic (TRAP) transport system.</text>
</comment>
<dbReference type="PANTHER" id="PTHR35011">
    <property type="entry name" value="2,3-DIKETO-L-GULONATE TRAP TRANSPORTER SMALL PERMEASE PROTEIN YIAM"/>
    <property type="match status" value="1"/>
</dbReference>
<evidence type="ECO:0000256" key="6">
    <source>
        <dbReference type="ARBA" id="ARBA00022989"/>
    </source>
</evidence>
<evidence type="ECO:0000313" key="12">
    <source>
        <dbReference type="EMBL" id="ACV35401.1"/>
    </source>
</evidence>
<keyword evidence="7 9" id="KW-0472">Membrane</keyword>
<name>C7RN34_ACCRE</name>
<gene>
    <name evidence="12" type="ordered locus">CAP2UW1_2105</name>
</gene>
<dbReference type="Pfam" id="PF04290">
    <property type="entry name" value="DctQ"/>
    <property type="match status" value="1"/>
</dbReference>
<proteinExistence type="inferred from homology"/>
<accession>C7RN34</accession>
<evidence type="ECO:0000256" key="9">
    <source>
        <dbReference type="RuleBase" id="RU369079"/>
    </source>
</evidence>
<organism evidence="12">
    <name type="scientific">Accumulibacter regalis</name>
    <dbReference type="NCBI Taxonomy" id="522306"/>
    <lineage>
        <taxon>Bacteria</taxon>
        <taxon>Pseudomonadati</taxon>
        <taxon>Pseudomonadota</taxon>
        <taxon>Betaproteobacteria</taxon>
        <taxon>Candidatus Accumulibacter</taxon>
    </lineage>
</organism>
<reference evidence="12" key="1">
    <citation type="submission" date="2009-08" db="EMBL/GenBank/DDBJ databases">
        <authorList>
            <consortium name="US DOE Joint Genome Institute"/>
            <person name="Lucas S."/>
            <person name="Copeland A."/>
            <person name="Lapidus A."/>
            <person name="Glavina del Rio T."/>
            <person name="Dalin E."/>
            <person name="Tice H."/>
            <person name="Bruce D."/>
            <person name="Barry K."/>
            <person name="Pitluck S."/>
            <person name="Lowry S."/>
            <person name="Larimer F."/>
            <person name="Land M."/>
            <person name="Hauser L."/>
            <person name="Kyrpides N."/>
            <person name="Ivanova N."/>
            <person name="McMahon K.D."/>
            <person name="Hugenholtz P."/>
        </authorList>
    </citation>
    <scope>NUCLEOTIDE SEQUENCE</scope>
    <source>
        <strain evidence="12">UW-1</strain>
    </source>
</reference>
<keyword evidence="2 9" id="KW-0813">Transport</keyword>
<dbReference type="STRING" id="522306.CAP2UW1_2105"/>